<dbReference type="GO" id="GO:0046856">
    <property type="term" value="P:phosphatidylinositol dephosphorylation"/>
    <property type="evidence" value="ECO:0007669"/>
    <property type="project" value="InterPro"/>
</dbReference>
<feature type="domain" description="Inositol polyphosphate-related phosphatase" evidence="9">
    <location>
        <begin position="503"/>
        <end position="820"/>
    </location>
</feature>
<feature type="region of interest" description="Disordered" evidence="7">
    <location>
        <begin position="147"/>
        <end position="218"/>
    </location>
</feature>
<dbReference type="SMART" id="SM00128">
    <property type="entry name" value="IPPc"/>
    <property type="match status" value="1"/>
</dbReference>
<evidence type="ECO:0000256" key="4">
    <source>
        <dbReference type="ARBA" id="ARBA00023098"/>
    </source>
</evidence>
<keyword evidence="8" id="KW-0812">Transmembrane</keyword>
<evidence type="ECO:0000256" key="8">
    <source>
        <dbReference type="SAM" id="Phobius"/>
    </source>
</evidence>
<feature type="compositionally biased region" description="Low complexity" evidence="7">
    <location>
        <begin position="83"/>
        <end position="98"/>
    </location>
</feature>
<dbReference type="Proteomes" id="UP000504615">
    <property type="component" value="Unplaced"/>
</dbReference>
<dbReference type="RefSeq" id="XP_025075034.1">
    <property type="nucleotide sequence ID" value="XM_025219249.1"/>
</dbReference>
<organism evidence="10 11">
    <name type="scientific">Pogonomyrmex barbatus</name>
    <name type="common">red harvester ant</name>
    <dbReference type="NCBI Taxonomy" id="144034"/>
    <lineage>
        <taxon>Eukaryota</taxon>
        <taxon>Metazoa</taxon>
        <taxon>Ecdysozoa</taxon>
        <taxon>Arthropoda</taxon>
        <taxon>Hexapoda</taxon>
        <taxon>Insecta</taxon>
        <taxon>Pterygota</taxon>
        <taxon>Neoptera</taxon>
        <taxon>Endopterygota</taxon>
        <taxon>Hymenoptera</taxon>
        <taxon>Apocrita</taxon>
        <taxon>Aculeata</taxon>
        <taxon>Formicoidea</taxon>
        <taxon>Formicidae</taxon>
        <taxon>Myrmicinae</taxon>
        <taxon>Pogonomyrmex</taxon>
    </lineage>
</organism>
<accession>A0A6I9WJ12</accession>
<dbReference type="CTD" id="56623"/>
<dbReference type="SUPFAM" id="SSF56219">
    <property type="entry name" value="DNase I-like"/>
    <property type="match status" value="1"/>
</dbReference>
<dbReference type="InterPro" id="IPR000300">
    <property type="entry name" value="IPPc"/>
</dbReference>
<feature type="compositionally biased region" description="Basic and acidic residues" evidence="7">
    <location>
        <begin position="42"/>
        <end position="53"/>
    </location>
</feature>
<evidence type="ECO:0000256" key="2">
    <source>
        <dbReference type="ARBA" id="ARBA00013044"/>
    </source>
</evidence>
<feature type="region of interest" description="Disordered" evidence="7">
    <location>
        <begin position="368"/>
        <end position="436"/>
    </location>
</feature>
<feature type="region of interest" description="Disordered" evidence="7">
    <location>
        <begin position="1"/>
        <end position="98"/>
    </location>
</feature>
<evidence type="ECO:0000256" key="5">
    <source>
        <dbReference type="ARBA" id="ARBA00023273"/>
    </source>
</evidence>
<proteinExistence type="predicted"/>
<keyword evidence="3" id="KW-0378">Hydrolase</keyword>
<dbReference type="GO" id="GO:0004439">
    <property type="term" value="F:phosphatidylinositol-4,5-bisphosphate 5-phosphatase activity"/>
    <property type="evidence" value="ECO:0007669"/>
    <property type="project" value="UniProtKB-EC"/>
</dbReference>
<feature type="compositionally biased region" description="Polar residues" evidence="7">
    <location>
        <begin position="404"/>
        <end position="419"/>
    </location>
</feature>
<reference evidence="11 12" key="1">
    <citation type="submission" date="2025-04" db="UniProtKB">
        <authorList>
            <consortium name="RefSeq"/>
        </authorList>
    </citation>
    <scope>IDENTIFICATION</scope>
</reference>
<dbReference type="InterPro" id="IPR036691">
    <property type="entry name" value="Endo/exonu/phosph_ase_sf"/>
</dbReference>
<dbReference type="PANTHER" id="PTHR47039:SF1">
    <property type="entry name" value="INOSITOL POLYPHOSPHATE 5-PHOSPHATASE E"/>
    <property type="match status" value="1"/>
</dbReference>
<keyword evidence="4" id="KW-0443">Lipid metabolism</keyword>
<feature type="compositionally biased region" description="Acidic residues" evidence="7">
    <location>
        <begin position="292"/>
        <end position="315"/>
    </location>
</feature>
<dbReference type="AlphaFoldDB" id="A0A6I9WJ12"/>
<evidence type="ECO:0000313" key="12">
    <source>
        <dbReference type="RefSeq" id="XP_025075034.1"/>
    </source>
</evidence>
<name>A0A6I9WJ12_9HYME</name>
<dbReference type="EC" id="3.1.3.36" evidence="2"/>
<comment type="subcellular location">
    <subcellularLocation>
        <location evidence="1">Cell projection</location>
        <location evidence="1">Cilium</location>
    </subcellularLocation>
</comment>
<dbReference type="GeneID" id="105430920"/>
<evidence type="ECO:0000256" key="3">
    <source>
        <dbReference type="ARBA" id="ARBA00022801"/>
    </source>
</evidence>
<feature type="compositionally biased region" description="Low complexity" evidence="7">
    <location>
        <begin position="377"/>
        <end position="387"/>
    </location>
</feature>
<keyword evidence="8" id="KW-0472">Membrane</keyword>
<dbReference type="GO" id="GO:0005929">
    <property type="term" value="C:cilium"/>
    <property type="evidence" value="ECO:0007669"/>
    <property type="project" value="UniProtKB-SubCell"/>
</dbReference>
<dbReference type="PANTHER" id="PTHR47039">
    <property type="entry name" value="INOSITOL POLYPHOSPHATE 5-PHOSPHATASE E"/>
    <property type="match status" value="1"/>
</dbReference>
<feature type="compositionally biased region" description="Polar residues" evidence="7">
    <location>
        <begin position="54"/>
        <end position="67"/>
    </location>
</feature>
<protein>
    <recommendedName>
        <fullName evidence="2">phosphoinositide 5-phosphatase</fullName>
        <ecNumber evidence="2">3.1.3.36</ecNumber>
    </recommendedName>
    <alternativeName>
        <fullName evidence="6">Phosphatidylinositol 4,5-bisphosphate 5-phosphatase</fullName>
    </alternativeName>
</protein>
<keyword evidence="10" id="KW-1185">Reference proteome</keyword>
<feature type="compositionally biased region" description="Basic and acidic residues" evidence="7">
    <location>
        <begin position="188"/>
        <end position="204"/>
    </location>
</feature>
<dbReference type="OrthoDB" id="2248459at2759"/>
<dbReference type="FunFam" id="3.60.10.10:FF:000039">
    <property type="entry name" value="72 kDa inositol polyphosphate 5-phosphatase"/>
    <property type="match status" value="1"/>
</dbReference>
<keyword evidence="8" id="KW-1133">Transmembrane helix</keyword>
<dbReference type="RefSeq" id="XP_011643024.2">
    <property type="nucleotide sequence ID" value="XM_011644722.2"/>
</dbReference>
<evidence type="ECO:0000313" key="10">
    <source>
        <dbReference type="Proteomes" id="UP000504615"/>
    </source>
</evidence>
<evidence type="ECO:0000256" key="6">
    <source>
        <dbReference type="ARBA" id="ARBA00075837"/>
    </source>
</evidence>
<feature type="transmembrane region" description="Helical" evidence="8">
    <location>
        <begin position="610"/>
        <end position="630"/>
    </location>
</feature>
<sequence>MEQSDGNDVSKVEVSPKSKQKKKSLCRMLMNKKTKVGCLESSFRDGDSNKNSKIENSQHGSQTSTKLSLCCAMTERSRTPPQSLTVSRLSPTTLSRTSVKSEIASINGDHQADVLVEKEETQAASVQTSQTSQEWTCVIKRSNVAMGKEQRHSTYIEGDISSGGEEQSSMNWSDSRENCKNVATAKSESSRSPDIDDDKGERSNVIKTEQGGSKLGSDRHMSTKIAFMKQDKDIGVSSSVGDTEKVRLDNETNDYGTESKNALLIPITNNVDVTSDTRKFLIKQTKAISQESSEDSDFSADSTEDSFEESSEDENEHLIESERTQRYIKDEYFTKGKYITYFFLEMERQFYNPTEVYSMVHYHENDCEKPGKEGEYSSSGSLSPSISGQLRRRLLHRRSADNLIVNSPTNSMRHSSPDSIKSAPIQHKPRSTSHDALSKKKDRYFFQTTGVSMDSLAKQSLLAAQVLNLIPTQKARERNFLHGRIAANSLLGPVELEKVLPNRELKIFVGTWNMNGQTPPKELNDFMLPSHIETVPDLLAIGTQESCSERTEWEAALQETLGPSHVLLTSTNLGTLHLALFIRRDLIWFCSIAEEDSFSTRPGTAFRTKGAVAIALMIFGTSFLFVTAHLTAHQDKVKERVNDIKRIVRNLDLPKELPIRQKSKDVTQNFDCVFWCGDLNFRLAQPREEVIQWITNTCFPQESPINMHKDQLRNILNEGAVLRGFEEAPIMFPPTYKYDPGTHNFDSSSKQRTPAYTDRILFRGKGHARGYIRRVSHENSTSSKDGVIECLVYDSVPSICTSDHKPVWGVFKTILRPGIDTIPLGAGLFNREIYLEGIRRRAAAMDDSLGTSKVCSIQ</sequence>
<evidence type="ECO:0000259" key="9">
    <source>
        <dbReference type="SMART" id="SM00128"/>
    </source>
</evidence>
<evidence type="ECO:0000313" key="11">
    <source>
        <dbReference type="RefSeq" id="XP_011643024.2"/>
    </source>
</evidence>
<gene>
    <name evidence="11 12" type="primary">LOC105430920</name>
</gene>
<feature type="compositionally biased region" description="Polar residues" evidence="7">
    <location>
        <begin position="164"/>
        <end position="173"/>
    </location>
</feature>
<feature type="region of interest" description="Disordered" evidence="7">
    <location>
        <begin position="291"/>
        <end position="321"/>
    </location>
</feature>
<dbReference type="Gene3D" id="3.60.10.10">
    <property type="entry name" value="Endonuclease/exonuclease/phosphatase"/>
    <property type="match status" value="1"/>
</dbReference>
<dbReference type="Pfam" id="PF22669">
    <property type="entry name" value="Exo_endo_phos2"/>
    <property type="match status" value="1"/>
</dbReference>
<keyword evidence="5" id="KW-0966">Cell projection</keyword>
<feature type="compositionally biased region" description="Basic residues" evidence="7">
    <location>
        <begin position="18"/>
        <end position="35"/>
    </location>
</feature>
<dbReference type="InterPro" id="IPR053321">
    <property type="entry name" value="IPP-5-Phosphatase_Type_IV"/>
</dbReference>
<evidence type="ECO:0000256" key="7">
    <source>
        <dbReference type="SAM" id="MobiDB-lite"/>
    </source>
</evidence>
<evidence type="ECO:0000256" key="1">
    <source>
        <dbReference type="ARBA" id="ARBA00004138"/>
    </source>
</evidence>